<dbReference type="Pfam" id="PF13962">
    <property type="entry name" value="PGG"/>
    <property type="match status" value="1"/>
</dbReference>
<evidence type="ECO:0000259" key="3">
    <source>
        <dbReference type="Pfam" id="PF13962"/>
    </source>
</evidence>
<dbReference type="Proteomes" id="UP001085076">
    <property type="component" value="Miscellaneous, Linkage group lg01"/>
</dbReference>
<evidence type="ECO:0000313" key="4">
    <source>
        <dbReference type="EMBL" id="KAJ0986857.1"/>
    </source>
</evidence>
<keyword evidence="1" id="KW-0472">Membrane</keyword>
<keyword evidence="1" id="KW-1133">Transmembrane helix</keyword>
<name>A0A9D5D9F4_9LILI</name>
<gene>
    <name evidence="4" type="ORF">J5N97_005213</name>
</gene>
<evidence type="ECO:0000313" key="5">
    <source>
        <dbReference type="Proteomes" id="UP001085076"/>
    </source>
</evidence>
<dbReference type="OrthoDB" id="785966at2759"/>
<keyword evidence="2" id="KW-0732">Signal</keyword>
<keyword evidence="1" id="KW-0812">Transmembrane</keyword>
<accession>A0A9D5D9F4</accession>
<keyword evidence="5" id="KW-1185">Reference proteome</keyword>
<comment type="caution">
    <text evidence="4">The sequence shown here is derived from an EMBL/GenBank/DDBJ whole genome shotgun (WGS) entry which is preliminary data.</text>
</comment>
<feature type="domain" description="PGG" evidence="3">
    <location>
        <begin position="2"/>
        <end position="102"/>
    </location>
</feature>
<evidence type="ECO:0000256" key="1">
    <source>
        <dbReference type="SAM" id="Phobius"/>
    </source>
</evidence>
<feature type="chain" id="PRO_5039709010" description="PGG domain-containing protein" evidence="2">
    <location>
        <begin position="20"/>
        <end position="146"/>
    </location>
</feature>
<protein>
    <recommendedName>
        <fullName evidence="3">PGG domain-containing protein</fullName>
    </recommendedName>
</protein>
<organism evidence="4 5">
    <name type="scientific">Dioscorea zingiberensis</name>
    <dbReference type="NCBI Taxonomy" id="325984"/>
    <lineage>
        <taxon>Eukaryota</taxon>
        <taxon>Viridiplantae</taxon>
        <taxon>Streptophyta</taxon>
        <taxon>Embryophyta</taxon>
        <taxon>Tracheophyta</taxon>
        <taxon>Spermatophyta</taxon>
        <taxon>Magnoliopsida</taxon>
        <taxon>Liliopsida</taxon>
        <taxon>Dioscoreales</taxon>
        <taxon>Dioscoreaceae</taxon>
        <taxon>Dioscorea</taxon>
    </lineage>
</organism>
<sequence length="146" mass="16279">MRGWLMVLAVLAASVTYQADDSRTSNITTRHSAGNPVLSSTSPVRYGVFVSFNASAFVTSLFIIGLLLKKSFFHEELRLDLLRNFLNGNNTCLIVAFAVGSSHELKGPGLVVLITIFRSILYIKWELWKSERKLARRSSVREEGDA</sequence>
<dbReference type="InterPro" id="IPR026961">
    <property type="entry name" value="PGG_dom"/>
</dbReference>
<feature type="transmembrane region" description="Helical" evidence="1">
    <location>
        <begin position="46"/>
        <end position="69"/>
    </location>
</feature>
<feature type="signal peptide" evidence="2">
    <location>
        <begin position="1"/>
        <end position="19"/>
    </location>
</feature>
<reference evidence="4" key="1">
    <citation type="submission" date="2021-03" db="EMBL/GenBank/DDBJ databases">
        <authorList>
            <person name="Li Z."/>
            <person name="Yang C."/>
        </authorList>
    </citation>
    <scope>NUCLEOTIDE SEQUENCE</scope>
    <source>
        <strain evidence="4">Dzin_1.0</strain>
        <tissue evidence="4">Leaf</tissue>
    </source>
</reference>
<dbReference type="EMBL" id="JAGGNH010000001">
    <property type="protein sequence ID" value="KAJ0986857.1"/>
    <property type="molecule type" value="Genomic_DNA"/>
</dbReference>
<dbReference type="AlphaFoldDB" id="A0A9D5D9F4"/>
<reference evidence="4" key="2">
    <citation type="journal article" date="2022" name="Hortic Res">
        <title>The genome of Dioscorea zingiberensis sheds light on the biosynthesis, origin and evolution of the medicinally important diosgenin saponins.</title>
        <authorList>
            <person name="Li Y."/>
            <person name="Tan C."/>
            <person name="Li Z."/>
            <person name="Guo J."/>
            <person name="Li S."/>
            <person name="Chen X."/>
            <person name="Wang C."/>
            <person name="Dai X."/>
            <person name="Yang H."/>
            <person name="Song W."/>
            <person name="Hou L."/>
            <person name="Xu J."/>
            <person name="Tong Z."/>
            <person name="Xu A."/>
            <person name="Yuan X."/>
            <person name="Wang W."/>
            <person name="Yang Q."/>
            <person name="Chen L."/>
            <person name="Sun Z."/>
            <person name="Wang K."/>
            <person name="Pan B."/>
            <person name="Chen J."/>
            <person name="Bao Y."/>
            <person name="Liu F."/>
            <person name="Qi X."/>
            <person name="Gang D.R."/>
            <person name="Wen J."/>
            <person name="Li J."/>
        </authorList>
    </citation>
    <scope>NUCLEOTIDE SEQUENCE</scope>
    <source>
        <strain evidence="4">Dzin_1.0</strain>
    </source>
</reference>
<proteinExistence type="predicted"/>
<evidence type="ECO:0000256" key="2">
    <source>
        <dbReference type="SAM" id="SignalP"/>
    </source>
</evidence>